<proteinExistence type="predicted"/>
<reference evidence="1" key="1">
    <citation type="journal article" date="2023" name="Nat. Microbiol.">
        <title>Enrichment and characterization of a nitric oxide-reducing microbial community in a continuous bioreactor.</title>
        <authorList>
            <person name="Garrido-Amador P."/>
            <person name="Stortenbeker N."/>
            <person name="Wessels H.J.C.T."/>
            <person name="Speth D.R."/>
            <person name="Garcia-Heredia I."/>
            <person name="Kartal B."/>
        </authorList>
    </citation>
    <scope>NUCLEOTIDE SEQUENCE</scope>
    <source>
        <strain evidence="1">MAG1</strain>
    </source>
</reference>
<sequence>MGGTFSGWHGRRSSRPYFDELPRLAVGDCKSHPPGPVFLTAAGRHYTARLIRIPVGFCRVPRLVCATCGRAVRVLYLRAGEGHCCRCTDARYRTTSESPSRRAVRRAEKIWRRAKIDIHRLGGKPKWMRWPTFERLQAAADAVWPIIERDDCAGYELLARLDAPRRKRGRPPKVR</sequence>
<accession>A0AA49FN19</accession>
<gene>
    <name evidence="1" type="ORF">OHM77_06145</name>
</gene>
<dbReference type="Proteomes" id="UP001234916">
    <property type="component" value="Chromosome"/>
</dbReference>
<name>A0AA49FN19_9PROT</name>
<dbReference type="AlphaFoldDB" id="A0AA49FN19"/>
<evidence type="ECO:0000313" key="1">
    <source>
        <dbReference type="EMBL" id="WIM06844.1"/>
    </source>
</evidence>
<dbReference type="EMBL" id="CP107246">
    <property type="protein sequence ID" value="WIM06844.1"/>
    <property type="molecule type" value="Genomic_DNA"/>
</dbReference>
<dbReference type="KEGG" id="npv:OHM77_06145"/>
<protein>
    <submittedName>
        <fullName evidence="1">Uncharacterized protein</fullName>
    </submittedName>
</protein>
<organism evidence="1">
    <name type="scientific">Candidatus Nitricoxidivorans perseverans</name>
    <dbReference type="NCBI Taxonomy" id="2975601"/>
    <lineage>
        <taxon>Bacteria</taxon>
        <taxon>Pseudomonadati</taxon>
        <taxon>Pseudomonadota</taxon>
        <taxon>Betaproteobacteria</taxon>
        <taxon>Nitrosomonadales</taxon>
        <taxon>Sterolibacteriaceae</taxon>
        <taxon>Candidatus Nitricoxidivorans</taxon>
    </lineage>
</organism>